<proteinExistence type="predicted"/>
<keyword evidence="1" id="KW-1133">Transmembrane helix</keyword>
<protein>
    <recommendedName>
        <fullName evidence="2">HPP transmembrane region domain-containing protein</fullName>
    </recommendedName>
</protein>
<accession>A0A382RUG2</accession>
<name>A0A382RUG2_9ZZZZ</name>
<dbReference type="Pfam" id="PF04982">
    <property type="entry name" value="TM_HPP"/>
    <property type="match status" value="1"/>
</dbReference>
<keyword evidence="1" id="KW-0812">Transmembrane</keyword>
<evidence type="ECO:0000256" key="1">
    <source>
        <dbReference type="SAM" id="Phobius"/>
    </source>
</evidence>
<dbReference type="EMBL" id="UINC01123912">
    <property type="protein sequence ID" value="SVD00697.1"/>
    <property type="molecule type" value="Genomic_DNA"/>
</dbReference>
<sequence length="120" mass="12976">MPMDLPRDMSCNEQDYKLPPRVWNLIHNAPPHLAIVDPQFRRQPLHYFVQAGLATIGMFAVLLLFDSFNAAAVAAGLGSSVLIIFVHPSSESATPRSLPGGHFLALLVGSAFAPPQSPCQ</sequence>
<feature type="domain" description="HPP transmembrane region" evidence="2">
    <location>
        <begin position="45"/>
        <end position="112"/>
    </location>
</feature>
<evidence type="ECO:0000259" key="2">
    <source>
        <dbReference type="Pfam" id="PF04982"/>
    </source>
</evidence>
<reference evidence="3" key="1">
    <citation type="submission" date="2018-05" db="EMBL/GenBank/DDBJ databases">
        <authorList>
            <person name="Lanie J.A."/>
            <person name="Ng W.-L."/>
            <person name="Kazmierczak K.M."/>
            <person name="Andrzejewski T.M."/>
            <person name="Davidsen T.M."/>
            <person name="Wayne K.J."/>
            <person name="Tettelin H."/>
            <person name="Glass J.I."/>
            <person name="Rusch D."/>
            <person name="Podicherti R."/>
            <person name="Tsui H.-C.T."/>
            <person name="Winkler M.E."/>
        </authorList>
    </citation>
    <scope>NUCLEOTIDE SEQUENCE</scope>
</reference>
<feature type="transmembrane region" description="Helical" evidence="1">
    <location>
        <begin position="47"/>
        <end position="65"/>
    </location>
</feature>
<evidence type="ECO:0000313" key="3">
    <source>
        <dbReference type="EMBL" id="SVD00697.1"/>
    </source>
</evidence>
<keyword evidence="1" id="KW-0472">Membrane</keyword>
<organism evidence="3">
    <name type="scientific">marine metagenome</name>
    <dbReference type="NCBI Taxonomy" id="408172"/>
    <lineage>
        <taxon>unclassified sequences</taxon>
        <taxon>metagenomes</taxon>
        <taxon>ecological metagenomes</taxon>
    </lineage>
</organism>
<gene>
    <name evidence="3" type="ORF">METZ01_LOCUS353551</name>
</gene>
<dbReference type="InterPro" id="IPR058581">
    <property type="entry name" value="TM_HPP"/>
</dbReference>
<dbReference type="AlphaFoldDB" id="A0A382RUG2"/>